<feature type="compositionally biased region" description="Basic and acidic residues" evidence="1">
    <location>
        <begin position="32"/>
        <end position="42"/>
    </location>
</feature>
<feature type="compositionally biased region" description="Low complexity" evidence="1">
    <location>
        <begin position="61"/>
        <end position="79"/>
    </location>
</feature>
<name>A0A9P7B861_RHOMI</name>
<dbReference type="AlphaFoldDB" id="A0A9P7B861"/>
<evidence type="ECO:0000313" key="3">
    <source>
        <dbReference type="Proteomes" id="UP000777482"/>
    </source>
</evidence>
<sequence length="594" mass="62680">MPIHLALKPLPVAVAEEEKARWNWETGGVGEEPPRSRTDDFTRLPSHSPTLERRALEPQPRSRSSAHASTSTSGRRTGPASPPIVPGKDRPLSDVAPSEVSDSRRTSGGSDASADIAFSGPILHNPPPLLPLIASNGISFDDLVRPERRNRSLSPIFETESSSLCLSSATSAIDLPPVLTTTTTTAMVATVQSTSTFRPILHVDPYITSSRKASAYTASVYSTNDQELLHSHFSPATPPEELQSHLGGLAISGIAAHAAIATSAPTSLHRVVGALPASTHHAQSSGYAFALANKPSFSKFRFPVASPVPAPAPTPASSDSSKAPSLLDNDDAGLIAPEDIDGAPSSTLTAATSTFEFPQLPLTELKSSVSSSTVSYSAAVPLDDSGLWRSGWSLESPSARRRSVPAAELELEEEIGVMPAAGTVQNAASTSRSPTPVIPPAAAAAVQAETEQPTASPSESRPLSVLANSKPSARQIRPVSFALPEETTTTSSQSANDHNDHKEEEEDAPTSPAAPSQVFDLGTRTLSVQRKKSKVLPAIPDTASIWSGDDRVEVYCQRELVRHHHGRTERIVLERTLLYGEGEGASRNVVGMAV</sequence>
<evidence type="ECO:0000256" key="1">
    <source>
        <dbReference type="SAM" id="MobiDB-lite"/>
    </source>
</evidence>
<keyword evidence="3" id="KW-1185">Reference proteome</keyword>
<feature type="region of interest" description="Disordered" evidence="1">
    <location>
        <begin position="424"/>
        <end position="519"/>
    </location>
</feature>
<reference evidence="2 3" key="1">
    <citation type="submission" date="2020-11" db="EMBL/GenBank/DDBJ databases">
        <title>Kefir isolates.</title>
        <authorList>
            <person name="Marcisauskas S."/>
            <person name="Kim Y."/>
            <person name="Blasche S."/>
        </authorList>
    </citation>
    <scope>NUCLEOTIDE SEQUENCE [LARGE SCALE GENOMIC DNA]</scope>
    <source>
        <strain evidence="2 3">KR</strain>
    </source>
</reference>
<organism evidence="2 3">
    <name type="scientific">Rhodotorula mucilaginosa</name>
    <name type="common">Yeast</name>
    <name type="synonym">Rhodotorula rubra</name>
    <dbReference type="NCBI Taxonomy" id="5537"/>
    <lineage>
        <taxon>Eukaryota</taxon>
        <taxon>Fungi</taxon>
        <taxon>Dikarya</taxon>
        <taxon>Basidiomycota</taxon>
        <taxon>Pucciniomycotina</taxon>
        <taxon>Microbotryomycetes</taxon>
        <taxon>Sporidiobolales</taxon>
        <taxon>Sporidiobolaceae</taxon>
        <taxon>Rhodotorula</taxon>
    </lineage>
</organism>
<feature type="compositionally biased region" description="Polar residues" evidence="1">
    <location>
        <begin position="456"/>
        <end position="472"/>
    </location>
</feature>
<feature type="compositionally biased region" description="Polar residues" evidence="1">
    <location>
        <begin position="424"/>
        <end position="433"/>
    </location>
</feature>
<evidence type="ECO:0000313" key="2">
    <source>
        <dbReference type="EMBL" id="KAG0665371.1"/>
    </source>
</evidence>
<protein>
    <recommendedName>
        <fullName evidence="4">Proteophosphoglycan ppg4</fullName>
    </recommendedName>
</protein>
<comment type="caution">
    <text evidence="2">The sequence shown here is derived from an EMBL/GenBank/DDBJ whole genome shotgun (WGS) entry which is preliminary data.</text>
</comment>
<gene>
    <name evidence="2" type="ORF">C6P46_006818</name>
</gene>
<dbReference type="EMBL" id="PUHQ01000009">
    <property type="protein sequence ID" value="KAG0665371.1"/>
    <property type="molecule type" value="Genomic_DNA"/>
</dbReference>
<evidence type="ECO:0008006" key="4">
    <source>
        <dbReference type="Google" id="ProtNLM"/>
    </source>
</evidence>
<dbReference type="Proteomes" id="UP000777482">
    <property type="component" value="Unassembled WGS sequence"/>
</dbReference>
<proteinExistence type="predicted"/>
<feature type="region of interest" description="Disordered" evidence="1">
    <location>
        <begin position="19"/>
        <end position="113"/>
    </location>
</feature>
<accession>A0A9P7B861</accession>
<feature type="compositionally biased region" description="Polar residues" evidence="1">
    <location>
        <begin position="486"/>
        <end position="496"/>
    </location>
</feature>
<feature type="compositionally biased region" description="Low complexity" evidence="1">
    <location>
        <begin position="440"/>
        <end position="455"/>
    </location>
</feature>
<dbReference type="OrthoDB" id="2524801at2759"/>